<feature type="transmembrane region" description="Helical" evidence="21">
    <location>
        <begin position="12"/>
        <end position="32"/>
    </location>
</feature>
<evidence type="ECO:0000256" key="8">
    <source>
        <dbReference type="ARBA" id="ARBA00022960"/>
    </source>
</evidence>
<evidence type="ECO:0000313" key="23">
    <source>
        <dbReference type="Proteomes" id="UP000006844"/>
    </source>
</evidence>
<evidence type="ECO:0000256" key="7">
    <source>
        <dbReference type="ARBA" id="ARBA00022692"/>
    </source>
</evidence>
<evidence type="ECO:0000256" key="4">
    <source>
        <dbReference type="ARBA" id="ARBA00022618"/>
    </source>
</evidence>
<evidence type="ECO:0000256" key="18">
    <source>
        <dbReference type="ARBA" id="ARBA00041418"/>
    </source>
</evidence>
<feature type="transmembrane region" description="Helical" evidence="21">
    <location>
        <begin position="300"/>
        <end position="325"/>
    </location>
</feature>
<evidence type="ECO:0000313" key="22">
    <source>
        <dbReference type="EMBL" id="ADV81749.1"/>
    </source>
</evidence>
<evidence type="ECO:0000256" key="13">
    <source>
        <dbReference type="ARBA" id="ARBA00023316"/>
    </source>
</evidence>
<keyword evidence="10 21" id="KW-1133">Transmembrane helix</keyword>
<dbReference type="GO" id="GO:0005886">
    <property type="term" value="C:plasma membrane"/>
    <property type="evidence" value="ECO:0007669"/>
    <property type="project" value="UniProtKB-SubCell"/>
</dbReference>
<feature type="transmembrane region" description="Helical" evidence="21">
    <location>
        <begin position="162"/>
        <end position="179"/>
    </location>
</feature>
<organism evidence="22 23">
    <name type="scientific">Terriglobus saanensis (strain ATCC BAA-1853 / DSM 23119 / SP1PR4)</name>
    <dbReference type="NCBI Taxonomy" id="401053"/>
    <lineage>
        <taxon>Bacteria</taxon>
        <taxon>Pseudomonadati</taxon>
        <taxon>Acidobacteriota</taxon>
        <taxon>Terriglobia</taxon>
        <taxon>Terriglobales</taxon>
        <taxon>Acidobacteriaceae</taxon>
        <taxon>Terriglobus</taxon>
    </lineage>
</organism>
<comment type="similarity">
    <text evidence="16">Belongs to the SEDS family. FtsW subfamily.</text>
</comment>
<dbReference type="OrthoDB" id="9812661at2"/>
<comment type="pathway">
    <text evidence="2">Cell wall biogenesis; peptidoglycan biosynthesis.</text>
</comment>
<keyword evidence="3" id="KW-1003">Cell membrane</keyword>
<keyword evidence="8" id="KW-0133">Cell shape</keyword>
<gene>
    <name evidence="22" type="ordered locus">AciPR4_0916</name>
</gene>
<evidence type="ECO:0000256" key="14">
    <source>
        <dbReference type="ARBA" id="ARBA00032370"/>
    </source>
</evidence>
<dbReference type="STRING" id="401053.AciPR4_0916"/>
<evidence type="ECO:0000256" key="2">
    <source>
        <dbReference type="ARBA" id="ARBA00004752"/>
    </source>
</evidence>
<dbReference type="eggNOG" id="COG0772">
    <property type="taxonomic scope" value="Bacteria"/>
</dbReference>
<keyword evidence="7 21" id="KW-0812">Transmembrane</keyword>
<dbReference type="GO" id="GO:0008955">
    <property type="term" value="F:peptidoglycan glycosyltransferase activity"/>
    <property type="evidence" value="ECO:0007669"/>
    <property type="project" value="UniProtKB-EC"/>
</dbReference>
<feature type="transmembrane region" description="Helical" evidence="21">
    <location>
        <begin position="75"/>
        <end position="94"/>
    </location>
</feature>
<keyword evidence="5" id="KW-0328">Glycosyltransferase</keyword>
<feature type="transmembrane region" description="Helical" evidence="21">
    <location>
        <begin position="185"/>
        <end position="206"/>
    </location>
</feature>
<dbReference type="Pfam" id="PF01098">
    <property type="entry name" value="FTSW_RODA_SPOVE"/>
    <property type="match status" value="1"/>
</dbReference>
<name>E8V7Q1_TERSS</name>
<sequence>MAKRVGVDKWLFGTVLLLVLFGLVMVFSASAVMAKSMFGSPYFFVTRQAIWASLGLVAMVLLMKVDYRLYNNPKVVFPAVGITALCLTVVFAMRDSHNTHRWIKFGGASFQPSELAKPVLVLFLAYFLQTRIHQMEDWKGTILRAAAPPLFFIALILKEPDLGTAMVCAGVLVLMLYLAGAQTRYFLIGFAGAAPVLYYLLFHVAWRRARMLAFVNPEADPRGSGFHILQSLIAVGTGGVYGHGLMEGIQKLFYLPEPHTDFIFANVCEELGLIGALFVVALFCMLGYRGLRTAFLTTDPFARFMAFGLTTAILIQAFFNISVVLALLPTKGIPLPFISNGGTSVFITLAGMGVLLNISREID</sequence>
<dbReference type="EC" id="2.4.99.28" evidence="19"/>
<evidence type="ECO:0000256" key="5">
    <source>
        <dbReference type="ARBA" id="ARBA00022676"/>
    </source>
</evidence>
<dbReference type="PANTHER" id="PTHR30474:SF2">
    <property type="entry name" value="PEPTIDOGLYCAN GLYCOSYLTRANSFERASE FTSW-RELATED"/>
    <property type="match status" value="1"/>
</dbReference>
<protein>
    <recommendedName>
        <fullName evidence="17">Probable peptidoglycan glycosyltransferase FtsW</fullName>
        <ecNumber evidence="19">2.4.99.28</ecNumber>
    </recommendedName>
    <alternativeName>
        <fullName evidence="18">Cell division protein FtsW</fullName>
    </alternativeName>
    <alternativeName>
        <fullName evidence="15">Cell wall polymerase</fullName>
    </alternativeName>
    <alternativeName>
        <fullName evidence="14">Peptidoglycan polymerase</fullName>
    </alternativeName>
</protein>
<dbReference type="InterPro" id="IPR001182">
    <property type="entry name" value="FtsW/RodA"/>
</dbReference>
<dbReference type="AlphaFoldDB" id="E8V7Q1"/>
<evidence type="ECO:0000256" key="19">
    <source>
        <dbReference type="ARBA" id="ARBA00044770"/>
    </source>
</evidence>
<evidence type="ECO:0000256" key="16">
    <source>
        <dbReference type="ARBA" id="ARBA00038053"/>
    </source>
</evidence>
<feature type="transmembrane region" description="Helical" evidence="21">
    <location>
        <begin position="263"/>
        <end position="288"/>
    </location>
</feature>
<evidence type="ECO:0000256" key="9">
    <source>
        <dbReference type="ARBA" id="ARBA00022984"/>
    </source>
</evidence>
<dbReference type="Proteomes" id="UP000006844">
    <property type="component" value="Chromosome"/>
</dbReference>
<feature type="transmembrane region" description="Helical" evidence="21">
    <location>
        <begin position="337"/>
        <end position="358"/>
    </location>
</feature>
<dbReference type="GO" id="GO:0071555">
    <property type="term" value="P:cell wall organization"/>
    <property type="evidence" value="ECO:0007669"/>
    <property type="project" value="UniProtKB-KW"/>
</dbReference>
<dbReference type="InterPro" id="IPR013437">
    <property type="entry name" value="FtsW"/>
</dbReference>
<dbReference type="PANTHER" id="PTHR30474">
    <property type="entry name" value="CELL CYCLE PROTEIN"/>
    <property type="match status" value="1"/>
</dbReference>
<dbReference type="KEGG" id="tsa:AciPR4_0916"/>
<proteinExistence type="inferred from homology"/>
<evidence type="ECO:0000256" key="6">
    <source>
        <dbReference type="ARBA" id="ARBA00022679"/>
    </source>
</evidence>
<evidence type="ECO:0000256" key="1">
    <source>
        <dbReference type="ARBA" id="ARBA00004651"/>
    </source>
</evidence>
<evidence type="ECO:0000256" key="10">
    <source>
        <dbReference type="ARBA" id="ARBA00022989"/>
    </source>
</evidence>
<evidence type="ECO:0000256" key="3">
    <source>
        <dbReference type="ARBA" id="ARBA00022475"/>
    </source>
</evidence>
<keyword evidence="13" id="KW-0961">Cell wall biogenesis/degradation</keyword>
<dbReference type="RefSeq" id="WP_013567482.1">
    <property type="nucleotide sequence ID" value="NC_014963.1"/>
</dbReference>
<evidence type="ECO:0000256" key="15">
    <source>
        <dbReference type="ARBA" id="ARBA00033270"/>
    </source>
</evidence>
<dbReference type="GO" id="GO:0051301">
    <property type="term" value="P:cell division"/>
    <property type="evidence" value="ECO:0007669"/>
    <property type="project" value="UniProtKB-KW"/>
</dbReference>
<evidence type="ECO:0000256" key="21">
    <source>
        <dbReference type="SAM" id="Phobius"/>
    </source>
</evidence>
<evidence type="ECO:0000256" key="20">
    <source>
        <dbReference type="ARBA" id="ARBA00049902"/>
    </source>
</evidence>
<feature type="transmembrane region" description="Helical" evidence="21">
    <location>
        <begin position="44"/>
        <end position="63"/>
    </location>
</feature>
<accession>E8V7Q1</accession>
<dbReference type="GO" id="GO:0032153">
    <property type="term" value="C:cell division site"/>
    <property type="evidence" value="ECO:0007669"/>
    <property type="project" value="TreeGrafter"/>
</dbReference>
<evidence type="ECO:0000256" key="11">
    <source>
        <dbReference type="ARBA" id="ARBA00023136"/>
    </source>
</evidence>
<keyword evidence="12" id="KW-0131">Cell cycle</keyword>
<feature type="transmembrane region" description="Helical" evidence="21">
    <location>
        <begin position="115"/>
        <end position="132"/>
    </location>
</feature>
<dbReference type="HOGENOM" id="CLU_029243_0_1_0"/>
<comment type="subcellular location">
    <subcellularLocation>
        <location evidence="1">Cell membrane</location>
        <topology evidence="1">Multi-pass membrane protein</topology>
    </subcellularLocation>
</comment>
<dbReference type="GO" id="GO:0009252">
    <property type="term" value="P:peptidoglycan biosynthetic process"/>
    <property type="evidence" value="ECO:0007669"/>
    <property type="project" value="UniProtKB-KW"/>
</dbReference>
<reference evidence="22 23" key="1">
    <citation type="journal article" date="2012" name="Stand. Genomic Sci.">
        <title>Complete genome sequence of Terriglobus saanensis type strain SP1PR4(T), an Acidobacteria from tundra soil.</title>
        <authorList>
            <person name="Rawat S.R."/>
            <person name="Mannisto M.K."/>
            <person name="Starovoytov V."/>
            <person name="Goodwin L."/>
            <person name="Nolan M."/>
            <person name="Hauser L."/>
            <person name="Land M."/>
            <person name="Davenport K.W."/>
            <person name="Woyke T."/>
            <person name="Haggblom M.M."/>
        </authorList>
    </citation>
    <scope>NUCLEOTIDE SEQUENCE</scope>
    <source>
        <strain evidence="23">ATCC BAA-1853 / DSM 23119 / SP1PR4</strain>
    </source>
</reference>
<keyword evidence="11 21" id="KW-0472">Membrane</keyword>
<dbReference type="GO" id="GO:0015648">
    <property type="term" value="F:lipid-linked peptidoglycan transporter activity"/>
    <property type="evidence" value="ECO:0007669"/>
    <property type="project" value="TreeGrafter"/>
</dbReference>
<dbReference type="NCBIfam" id="TIGR02614">
    <property type="entry name" value="ftsW"/>
    <property type="match status" value="1"/>
</dbReference>
<feature type="transmembrane region" description="Helical" evidence="21">
    <location>
        <begin position="138"/>
        <end position="157"/>
    </location>
</feature>
<comment type="catalytic activity">
    <reaction evidence="20">
        <text>[GlcNAc-(1-&gt;4)-Mur2Ac(oyl-L-Ala-gamma-D-Glu-L-Lys-D-Ala-D-Ala)](n)-di-trans,octa-cis-undecaprenyl diphosphate + beta-D-GlcNAc-(1-&gt;4)-Mur2Ac(oyl-L-Ala-gamma-D-Glu-L-Lys-D-Ala-D-Ala)-di-trans,octa-cis-undecaprenyl diphosphate = [GlcNAc-(1-&gt;4)-Mur2Ac(oyl-L-Ala-gamma-D-Glu-L-Lys-D-Ala-D-Ala)](n+1)-di-trans,octa-cis-undecaprenyl diphosphate + di-trans,octa-cis-undecaprenyl diphosphate + H(+)</text>
        <dbReference type="Rhea" id="RHEA:23708"/>
        <dbReference type="Rhea" id="RHEA-COMP:9602"/>
        <dbReference type="Rhea" id="RHEA-COMP:9603"/>
        <dbReference type="ChEBI" id="CHEBI:15378"/>
        <dbReference type="ChEBI" id="CHEBI:58405"/>
        <dbReference type="ChEBI" id="CHEBI:60033"/>
        <dbReference type="ChEBI" id="CHEBI:78435"/>
        <dbReference type="EC" id="2.4.99.28"/>
    </reaction>
</comment>
<evidence type="ECO:0000256" key="12">
    <source>
        <dbReference type="ARBA" id="ARBA00023306"/>
    </source>
</evidence>
<keyword evidence="23" id="KW-1185">Reference proteome</keyword>
<dbReference type="EMBL" id="CP002467">
    <property type="protein sequence ID" value="ADV81749.1"/>
    <property type="molecule type" value="Genomic_DNA"/>
</dbReference>
<keyword evidence="6" id="KW-0808">Transferase</keyword>
<evidence type="ECO:0000256" key="17">
    <source>
        <dbReference type="ARBA" id="ARBA00041185"/>
    </source>
</evidence>
<keyword evidence="4 22" id="KW-0132">Cell division</keyword>
<keyword evidence="9" id="KW-0573">Peptidoglycan synthesis</keyword>
<dbReference type="GO" id="GO:0008360">
    <property type="term" value="P:regulation of cell shape"/>
    <property type="evidence" value="ECO:0007669"/>
    <property type="project" value="UniProtKB-KW"/>
</dbReference>